<evidence type="ECO:0000256" key="1">
    <source>
        <dbReference type="SAM" id="MobiDB-lite"/>
    </source>
</evidence>
<accession>A0ABR4N0X5</accession>
<proteinExistence type="predicted"/>
<keyword evidence="3" id="KW-1185">Reference proteome</keyword>
<protein>
    <submittedName>
        <fullName evidence="2">Uncharacterized protein</fullName>
    </submittedName>
</protein>
<evidence type="ECO:0000313" key="3">
    <source>
        <dbReference type="Proteomes" id="UP001527925"/>
    </source>
</evidence>
<dbReference type="Proteomes" id="UP001527925">
    <property type="component" value="Unassembled WGS sequence"/>
</dbReference>
<feature type="compositionally biased region" description="Basic and acidic residues" evidence="1">
    <location>
        <begin position="68"/>
        <end position="78"/>
    </location>
</feature>
<comment type="caution">
    <text evidence="2">The sequence shown here is derived from an EMBL/GenBank/DDBJ whole genome shotgun (WGS) entry which is preliminary data.</text>
</comment>
<sequence>MRPACPPPPPPPPAAAATAAAALPAAPRAVSSAAAAAHALEAHAAAAGAAAADPLAAAAAGTAADASDAGRDHTRHTPEPAPAASARAPFPLPAIFKSSAGSVEHLLVDYPWLLSTAPPREAWPTLWQVLKQKNFLKVATKRAMAHLKHPTYDFPSQFLADAGGVTRAFFAALSDPATARSSDALQPLMVRGLARLFADGHASLAAKRHRPSFVLHSPPKLRLKSIHLTYGPYPSPPDYVAQDWFEFIRLVVPVEDSDFESHPRQREVLKQAEDDGVYMRITTSIDCDLEFTLTDEESGIPLVRDRRDRVDLQFISPHFTPWDDLFYTDESGEQRLGWPWRISDVDSLMANREAELDAMRAKQAADGAKAGPAMPGARGDGGNQE</sequence>
<reference evidence="2 3" key="1">
    <citation type="submission" date="2023-09" db="EMBL/GenBank/DDBJ databases">
        <title>Pangenome analysis of Batrachochytrium dendrobatidis and related Chytrids.</title>
        <authorList>
            <person name="Yacoub M.N."/>
            <person name="Stajich J.E."/>
            <person name="James T.Y."/>
        </authorList>
    </citation>
    <scope>NUCLEOTIDE SEQUENCE [LARGE SCALE GENOMIC DNA]</scope>
    <source>
        <strain evidence="2 3">JEL0888</strain>
    </source>
</reference>
<gene>
    <name evidence="2" type="ORF">HK105_207395</name>
</gene>
<feature type="region of interest" description="Disordered" evidence="1">
    <location>
        <begin position="63"/>
        <end position="86"/>
    </location>
</feature>
<feature type="region of interest" description="Disordered" evidence="1">
    <location>
        <begin position="358"/>
        <end position="385"/>
    </location>
</feature>
<organism evidence="2 3">
    <name type="scientific">Polyrhizophydium stewartii</name>
    <dbReference type="NCBI Taxonomy" id="2732419"/>
    <lineage>
        <taxon>Eukaryota</taxon>
        <taxon>Fungi</taxon>
        <taxon>Fungi incertae sedis</taxon>
        <taxon>Chytridiomycota</taxon>
        <taxon>Chytridiomycota incertae sedis</taxon>
        <taxon>Chytridiomycetes</taxon>
        <taxon>Rhizophydiales</taxon>
        <taxon>Rhizophydiales incertae sedis</taxon>
        <taxon>Polyrhizophydium</taxon>
    </lineage>
</organism>
<dbReference type="EMBL" id="JADGIZ020000051">
    <property type="protein sequence ID" value="KAL2913154.1"/>
    <property type="molecule type" value="Genomic_DNA"/>
</dbReference>
<evidence type="ECO:0000313" key="2">
    <source>
        <dbReference type="EMBL" id="KAL2913154.1"/>
    </source>
</evidence>
<name>A0ABR4N0X5_9FUNG</name>